<dbReference type="NCBIfam" id="TIGR00657">
    <property type="entry name" value="asp_kinases"/>
    <property type="match status" value="1"/>
</dbReference>
<dbReference type="EC" id="1.1.1.3" evidence="28"/>
<feature type="domain" description="Homoserine dehydrogenase catalytic" evidence="30">
    <location>
        <begin position="618"/>
        <end position="816"/>
    </location>
</feature>
<comment type="pathway">
    <text evidence="5 28">Amino-acid biosynthesis; L-methionine biosynthesis via de novo pathway; L-homoserine from L-aspartate: step 3/3.</text>
</comment>
<evidence type="ECO:0000256" key="16">
    <source>
        <dbReference type="ARBA" id="ARBA00022840"/>
    </source>
</evidence>
<evidence type="ECO:0000256" key="14">
    <source>
        <dbReference type="ARBA" id="ARBA00022741"/>
    </source>
</evidence>
<feature type="domain" description="Aspartate/glutamate/uridylate kinase" evidence="29">
    <location>
        <begin position="2"/>
        <end position="284"/>
    </location>
</feature>
<evidence type="ECO:0000256" key="5">
    <source>
        <dbReference type="ARBA" id="ARBA00005062"/>
    </source>
</evidence>
<dbReference type="OrthoDB" id="9799110at2"/>
<dbReference type="SUPFAM" id="SSF55347">
    <property type="entry name" value="Glyceraldehyde-3-phosphate dehydrogenase-like, C-terminal domain"/>
    <property type="match status" value="1"/>
</dbReference>
<evidence type="ECO:0000256" key="10">
    <source>
        <dbReference type="ARBA" id="ARBA00022605"/>
    </source>
</evidence>
<evidence type="ECO:0000313" key="32">
    <source>
        <dbReference type="EMBL" id="QCI26705.1"/>
    </source>
</evidence>
<dbReference type="CDD" id="cd04243">
    <property type="entry name" value="AAK_AK-HSDH-like"/>
    <property type="match status" value="1"/>
</dbReference>
<evidence type="ECO:0000256" key="11">
    <source>
        <dbReference type="ARBA" id="ARBA00022679"/>
    </source>
</evidence>
<dbReference type="PROSITE" id="PS01042">
    <property type="entry name" value="HOMOSER_DHGENASE"/>
    <property type="match status" value="1"/>
</dbReference>
<keyword evidence="17 28" id="KW-0521">NADP</keyword>
<dbReference type="UniPathway" id="UPA00051">
    <property type="reaction ID" value="UER00462"/>
</dbReference>
<evidence type="ECO:0000259" key="30">
    <source>
        <dbReference type="Pfam" id="PF00742"/>
    </source>
</evidence>
<evidence type="ECO:0000256" key="13">
    <source>
        <dbReference type="ARBA" id="ARBA00022723"/>
    </source>
</evidence>
<keyword evidence="33" id="KW-1185">Reference proteome</keyword>
<keyword evidence="20" id="KW-0915">Sodium</keyword>
<dbReference type="EMBL" id="CP034852">
    <property type="protein sequence ID" value="QCI26705.1"/>
    <property type="molecule type" value="Genomic_DNA"/>
</dbReference>
<comment type="cofactor">
    <cofactor evidence="1">
        <name>a metal cation</name>
        <dbReference type="ChEBI" id="CHEBI:25213"/>
    </cofactor>
</comment>
<comment type="similarity">
    <text evidence="7 28">In the C-terminal section; belongs to the homoserine dehydrogenase family.</text>
</comment>
<evidence type="ECO:0000256" key="8">
    <source>
        <dbReference type="ARBA" id="ARBA00010046"/>
    </source>
</evidence>
<sequence length="820" mass="93764">MKILKFGGSSLANAKLFLLVSNIILKKKEEMQIAVVLSAPKKITNYLIDAIEKSIINNQFQHEIHEIQQIFYLLIKELFDKNNTFPYKIIEQKIQNELNHITRMLKAISVLQQCPDKIKAIIISKGEILSIIIMEGIFKMLKYPTVIINPQKEIITNDDYLNATVNIKKTKNNIQALTIQKQSIILMPGFIASNQKGEIVVLGRDGSDYSAAILSVCLNACSCEIWTDVNGVYSYDPRIIHSAQQLKSLSYSEATILSYLGAKVLHPKTIFPLEKNNINCIIKNTFDQYASGTIISHQSNDTNNIKGIAELNDFSLIYIQIKKNENIKQTIHSLQNISQKLNSNIFSFVELTENYELHICIKKKFLEKICQKIKKIHCVKTNKNNFFIKKIINNISIISIVGNIQLLQKKIVPKLYKIFENEKKQCIYNIFYSSQQSLSVLLKKIEKKNIYIKKIDKLHNFIFNHYKKYIEIFLIGIGGIGKTLLQQIAQQKKILQKKNIFIKLCSIANSKKSVMNNEGINLNHYKLEINKSTEKFNFDQLKQFIIENNCSHPILVDCTSSQFISEKYIECINYGMHIVTANKKANTSNYSYYLNIRKETQKNKKHFFYETNVGAGLPIIENFKNLLLSGDKLIQFKGILSGSLSFIFGKLEENIKFSEATMQAMHAGLTEPDPREDLSGIDVARKLLILAREAGYHLELKDIKIESILPNEYYLKSSNVNNFISNLSKIDKFFQEKIYKIQKKGKVLRYIGLIDVNGKCSVNIMEVNTNDPLYSVKNGENALAFYTQYYQPIPLVLRGYGAGNNVTAAGVFSDILRTLS</sequence>
<dbReference type="InterPro" id="IPR036393">
    <property type="entry name" value="AceGlu_kinase-like_sf"/>
</dbReference>
<evidence type="ECO:0000256" key="23">
    <source>
        <dbReference type="ARBA" id="ARBA00023268"/>
    </source>
</evidence>
<feature type="domain" description="Aspartate/homoserine dehydrogenase NAD-binding" evidence="31">
    <location>
        <begin position="476"/>
        <end position="610"/>
    </location>
</feature>
<dbReference type="PIRSF" id="PIRSF000727">
    <property type="entry name" value="ThrA"/>
    <property type="match status" value="1"/>
</dbReference>
<name>A0A4D6YNS8_9GAMM</name>
<dbReference type="UniPathway" id="UPA00034">
    <property type="reaction ID" value="UER00015"/>
</dbReference>
<dbReference type="InterPro" id="IPR018042">
    <property type="entry name" value="Aspartate_kinase_CS"/>
</dbReference>
<keyword evidence="23" id="KW-0511">Multifunctional enzyme</keyword>
<keyword evidence="21" id="KW-0457">Lysine biosynthesis</keyword>
<reference evidence="32 33" key="2">
    <citation type="submission" date="2019-05" db="EMBL/GenBank/DDBJ databases">
        <title>Genome evolution of the obligate endosymbiont Buchnera aphidicola.</title>
        <authorList>
            <person name="Moran N.A."/>
        </authorList>
    </citation>
    <scope>NUCLEOTIDE SEQUENCE [LARGE SCALE GENOMIC DNA]</scope>
    <source>
        <strain evidence="32 33">Tca</strain>
    </source>
</reference>
<dbReference type="InterPro" id="IPR001342">
    <property type="entry name" value="HDH_cat"/>
</dbReference>
<comment type="pathway">
    <text evidence="2 28">Amino-acid biosynthesis; L-lysine biosynthesis via DAP pathway; (S)-tetrahydrodipicolinate from L-aspartate: step 1/4.</text>
</comment>
<keyword evidence="13" id="KW-0479">Metal-binding</keyword>
<dbReference type="GO" id="GO:0046872">
    <property type="term" value="F:metal ion binding"/>
    <property type="evidence" value="ECO:0007669"/>
    <property type="project" value="UniProtKB-KW"/>
</dbReference>
<dbReference type="InterPro" id="IPR019811">
    <property type="entry name" value="HDH_CS"/>
</dbReference>
<dbReference type="InterPro" id="IPR036291">
    <property type="entry name" value="NAD(P)-bd_dom_sf"/>
</dbReference>
<comment type="catalytic activity">
    <reaction evidence="25">
        <text>L-aspartate + ATP = 4-phospho-L-aspartate + ADP</text>
        <dbReference type="Rhea" id="RHEA:23776"/>
        <dbReference type="ChEBI" id="CHEBI:29991"/>
        <dbReference type="ChEBI" id="CHEBI:30616"/>
        <dbReference type="ChEBI" id="CHEBI:57535"/>
        <dbReference type="ChEBI" id="CHEBI:456216"/>
        <dbReference type="EC" id="2.7.2.4"/>
    </reaction>
    <physiologicalReaction direction="left-to-right" evidence="25">
        <dbReference type="Rhea" id="RHEA:23777"/>
    </physiologicalReaction>
</comment>
<comment type="similarity">
    <text evidence="8 28">In the N-terminal section; belongs to the aspartokinase family.</text>
</comment>
<evidence type="ECO:0000256" key="3">
    <source>
        <dbReference type="ARBA" id="ARBA00004986"/>
    </source>
</evidence>
<dbReference type="InterPro" id="IPR042199">
    <property type="entry name" value="AsparK_Bifunc_asparK/hSer_DH"/>
</dbReference>
<dbReference type="PANTHER" id="PTHR43070">
    <property type="match status" value="1"/>
</dbReference>
<dbReference type="UniPathway" id="UPA00050">
    <property type="reaction ID" value="UER00063"/>
</dbReference>
<evidence type="ECO:0000256" key="6">
    <source>
        <dbReference type="ARBA" id="ARBA00005139"/>
    </source>
</evidence>
<evidence type="ECO:0000256" key="12">
    <source>
        <dbReference type="ARBA" id="ARBA00022697"/>
    </source>
</evidence>
<proteinExistence type="inferred from homology"/>
<dbReference type="Pfam" id="PF03447">
    <property type="entry name" value="NAD_binding_3"/>
    <property type="match status" value="1"/>
</dbReference>
<evidence type="ECO:0000256" key="2">
    <source>
        <dbReference type="ARBA" id="ARBA00004766"/>
    </source>
</evidence>
<comment type="pathway">
    <text evidence="4 28">Amino-acid biosynthesis; L-threonine biosynthesis; L-threonine from L-aspartate: step 3/5.</text>
</comment>
<evidence type="ECO:0000256" key="27">
    <source>
        <dbReference type="ARBA" id="ARBA00049031"/>
    </source>
</evidence>
<dbReference type="NCBIfam" id="NF006959">
    <property type="entry name" value="PRK09436.1"/>
    <property type="match status" value="1"/>
</dbReference>
<evidence type="ECO:0000259" key="29">
    <source>
        <dbReference type="Pfam" id="PF00696"/>
    </source>
</evidence>
<keyword evidence="15 28" id="KW-0418">Kinase</keyword>
<dbReference type="Gene3D" id="3.40.1160.10">
    <property type="entry name" value="Acetylglutamate kinase-like"/>
    <property type="match status" value="1"/>
</dbReference>
<keyword evidence="19" id="KW-0520">NAD</keyword>
<keyword evidence="10 28" id="KW-0028">Amino-acid biosynthesis</keyword>
<organism evidence="32 33">
    <name type="scientific">Buchnera aphidicola</name>
    <name type="common">Thelaxes californica</name>
    <dbReference type="NCBI Taxonomy" id="1315998"/>
    <lineage>
        <taxon>Bacteria</taxon>
        <taxon>Pseudomonadati</taxon>
        <taxon>Pseudomonadota</taxon>
        <taxon>Gammaproteobacteria</taxon>
        <taxon>Enterobacterales</taxon>
        <taxon>Erwiniaceae</taxon>
        <taxon>Buchnera</taxon>
    </lineage>
</organism>
<evidence type="ECO:0000256" key="1">
    <source>
        <dbReference type="ARBA" id="ARBA00001920"/>
    </source>
</evidence>
<dbReference type="GO" id="GO:0009090">
    <property type="term" value="P:homoserine biosynthetic process"/>
    <property type="evidence" value="ECO:0007669"/>
    <property type="project" value="UniProtKB-ARBA"/>
</dbReference>
<evidence type="ECO:0000256" key="25">
    <source>
        <dbReference type="ARBA" id="ARBA00048561"/>
    </source>
</evidence>
<dbReference type="GO" id="GO:0009089">
    <property type="term" value="P:lysine biosynthetic process via diaminopimelate"/>
    <property type="evidence" value="ECO:0007669"/>
    <property type="project" value="UniProtKB-UniRule"/>
</dbReference>
<dbReference type="InterPro" id="IPR001341">
    <property type="entry name" value="Asp_kinase"/>
</dbReference>
<keyword evidence="14 28" id="KW-0547">Nucleotide-binding</keyword>
<dbReference type="PROSITE" id="PS00324">
    <property type="entry name" value="ASPARTOKINASE"/>
    <property type="match status" value="1"/>
</dbReference>
<keyword evidence="11 28" id="KW-0808">Transferase</keyword>
<dbReference type="PANTHER" id="PTHR43070:SF3">
    <property type="entry name" value="HOMOSERINE DEHYDROGENASE"/>
    <property type="match status" value="1"/>
</dbReference>
<comment type="catalytic activity">
    <reaction evidence="26">
        <text>L-homoserine + NADP(+) = L-aspartate 4-semialdehyde + NADPH + H(+)</text>
        <dbReference type="Rhea" id="RHEA:15761"/>
        <dbReference type="ChEBI" id="CHEBI:15378"/>
        <dbReference type="ChEBI" id="CHEBI:57476"/>
        <dbReference type="ChEBI" id="CHEBI:57783"/>
        <dbReference type="ChEBI" id="CHEBI:58349"/>
        <dbReference type="ChEBI" id="CHEBI:537519"/>
        <dbReference type="EC" id="1.1.1.3"/>
    </reaction>
    <physiologicalReaction direction="right-to-left" evidence="26">
        <dbReference type="Rhea" id="RHEA:15763"/>
    </physiologicalReaction>
</comment>
<protein>
    <recommendedName>
        <fullName evidence="28">Bifunctional aspartokinase/homoserine dehydrogenase</fullName>
    </recommendedName>
    <domain>
        <recommendedName>
            <fullName evidence="28">Aspartokinase</fullName>
            <ecNumber evidence="28">2.7.2.4</ecNumber>
        </recommendedName>
    </domain>
    <domain>
        <recommendedName>
            <fullName evidence="28">Homoserine dehydrogenase</fullName>
            <ecNumber evidence="28">1.1.1.3</ecNumber>
        </recommendedName>
    </domain>
</protein>
<keyword evidence="16 28" id="KW-0067">ATP-binding</keyword>
<dbReference type="AlphaFoldDB" id="A0A4D6YNS8"/>
<evidence type="ECO:0000256" key="24">
    <source>
        <dbReference type="ARBA" id="ARBA00044938"/>
    </source>
</evidence>
<dbReference type="InterPro" id="IPR001048">
    <property type="entry name" value="Asp/Glu/Uridylate_kinase"/>
</dbReference>
<dbReference type="Gene3D" id="3.30.360.10">
    <property type="entry name" value="Dihydrodipicolinate Reductase, domain 2"/>
    <property type="match status" value="1"/>
</dbReference>
<dbReference type="Pfam" id="PF00696">
    <property type="entry name" value="AA_kinase"/>
    <property type="match status" value="1"/>
</dbReference>
<comment type="function">
    <text evidence="24">Bifunctional aspartate kinase and homoserine dehydrogenase that catalyzes the first and the third steps toward the synthesis of lysine, methionine and threonine from aspartate.</text>
</comment>
<keyword evidence="22" id="KW-0486">Methionine biosynthesis</keyword>
<comment type="pathway">
    <text evidence="6 28">Amino-acid biosynthesis; L-threonine biosynthesis; L-threonine from L-aspartate: step 1/5.</text>
</comment>
<dbReference type="Proteomes" id="UP000298782">
    <property type="component" value="Chromosome"/>
</dbReference>
<evidence type="ECO:0000259" key="31">
    <source>
        <dbReference type="Pfam" id="PF03447"/>
    </source>
</evidence>
<evidence type="ECO:0000256" key="28">
    <source>
        <dbReference type="PIRNR" id="PIRNR000727"/>
    </source>
</evidence>
<evidence type="ECO:0000256" key="4">
    <source>
        <dbReference type="ARBA" id="ARBA00005056"/>
    </source>
</evidence>
<evidence type="ECO:0000256" key="22">
    <source>
        <dbReference type="ARBA" id="ARBA00023167"/>
    </source>
</evidence>
<dbReference type="InterPro" id="IPR005106">
    <property type="entry name" value="Asp/hSer_DH_NAD-bd"/>
</dbReference>
<evidence type="ECO:0000256" key="7">
    <source>
        <dbReference type="ARBA" id="ARBA00007952"/>
    </source>
</evidence>
<gene>
    <name evidence="32" type="ORF">D9V80_00800</name>
</gene>
<dbReference type="InterPro" id="IPR049638">
    <property type="entry name" value="AK-HD"/>
</dbReference>
<keyword evidence="18 28" id="KW-0560">Oxidoreductase</keyword>
<comment type="catalytic activity">
    <reaction evidence="27">
        <text>L-homoserine + NAD(+) = L-aspartate 4-semialdehyde + NADH + H(+)</text>
        <dbReference type="Rhea" id="RHEA:15757"/>
        <dbReference type="ChEBI" id="CHEBI:15378"/>
        <dbReference type="ChEBI" id="CHEBI:57476"/>
        <dbReference type="ChEBI" id="CHEBI:57540"/>
        <dbReference type="ChEBI" id="CHEBI:57945"/>
        <dbReference type="ChEBI" id="CHEBI:537519"/>
        <dbReference type="EC" id="1.1.1.3"/>
    </reaction>
    <physiologicalReaction direction="right-to-left" evidence="27">
        <dbReference type="Rhea" id="RHEA:15759"/>
    </physiologicalReaction>
</comment>
<dbReference type="InterPro" id="IPR011147">
    <property type="entry name" value="Bifunc_Aspkin/hSer_DH"/>
</dbReference>
<dbReference type="GO" id="GO:0004072">
    <property type="term" value="F:aspartate kinase activity"/>
    <property type="evidence" value="ECO:0007669"/>
    <property type="project" value="UniProtKB-UniRule"/>
</dbReference>
<evidence type="ECO:0000256" key="15">
    <source>
        <dbReference type="ARBA" id="ARBA00022777"/>
    </source>
</evidence>
<comment type="subunit">
    <text evidence="9 28">Homotetramer.</text>
</comment>
<evidence type="ECO:0000256" key="17">
    <source>
        <dbReference type="ARBA" id="ARBA00022857"/>
    </source>
</evidence>
<dbReference type="GO" id="GO:0050661">
    <property type="term" value="F:NADP binding"/>
    <property type="evidence" value="ECO:0007669"/>
    <property type="project" value="UniProtKB-UniRule"/>
</dbReference>
<dbReference type="FunFam" id="3.30.360.10:FF:000006">
    <property type="entry name" value="Bifunctional aspartokinase/homoserine dehydrogenase"/>
    <property type="match status" value="1"/>
</dbReference>
<evidence type="ECO:0000256" key="26">
    <source>
        <dbReference type="ARBA" id="ARBA00048841"/>
    </source>
</evidence>
<dbReference type="FunFam" id="3.40.50.720:FF:000083">
    <property type="entry name" value="Bifunctional aspartokinase/homoserine dehydrogenase"/>
    <property type="match status" value="1"/>
</dbReference>
<dbReference type="Gene3D" id="1.20.120.1320">
    <property type="entry name" value="Aspartokinase, catalytic domain"/>
    <property type="match status" value="1"/>
</dbReference>
<evidence type="ECO:0000256" key="9">
    <source>
        <dbReference type="ARBA" id="ARBA00011881"/>
    </source>
</evidence>
<dbReference type="GO" id="GO:0005524">
    <property type="term" value="F:ATP binding"/>
    <property type="evidence" value="ECO:0007669"/>
    <property type="project" value="UniProtKB-UniRule"/>
</dbReference>
<dbReference type="RefSeq" id="WP_158353291.1">
    <property type="nucleotide sequence ID" value="NZ_CP034852.1"/>
</dbReference>
<evidence type="ECO:0000256" key="20">
    <source>
        <dbReference type="ARBA" id="ARBA00023053"/>
    </source>
</evidence>
<dbReference type="Gene3D" id="3.40.50.720">
    <property type="entry name" value="NAD(P)-binding Rossmann-like Domain"/>
    <property type="match status" value="1"/>
</dbReference>
<dbReference type="GO" id="GO:0009086">
    <property type="term" value="P:methionine biosynthetic process"/>
    <property type="evidence" value="ECO:0007669"/>
    <property type="project" value="UniProtKB-KW"/>
</dbReference>
<dbReference type="SUPFAM" id="SSF53633">
    <property type="entry name" value="Carbamate kinase-like"/>
    <property type="match status" value="1"/>
</dbReference>
<evidence type="ECO:0000313" key="33">
    <source>
        <dbReference type="Proteomes" id="UP000298782"/>
    </source>
</evidence>
<accession>A0A4D6YNS8</accession>
<evidence type="ECO:0000256" key="18">
    <source>
        <dbReference type="ARBA" id="ARBA00023002"/>
    </source>
</evidence>
<evidence type="ECO:0000256" key="21">
    <source>
        <dbReference type="ARBA" id="ARBA00023154"/>
    </source>
</evidence>
<dbReference type="Pfam" id="PF00742">
    <property type="entry name" value="Homoserine_dh"/>
    <property type="match status" value="1"/>
</dbReference>
<dbReference type="GO" id="GO:0004412">
    <property type="term" value="F:homoserine dehydrogenase activity"/>
    <property type="evidence" value="ECO:0007669"/>
    <property type="project" value="UniProtKB-UniRule"/>
</dbReference>
<dbReference type="SUPFAM" id="SSF51735">
    <property type="entry name" value="NAD(P)-binding Rossmann-fold domains"/>
    <property type="match status" value="1"/>
</dbReference>
<evidence type="ECO:0000256" key="19">
    <source>
        <dbReference type="ARBA" id="ARBA00023027"/>
    </source>
</evidence>
<comment type="pathway">
    <text evidence="3 28">Amino-acid biosynthesis; L-methionine biosynthesis via de novo pathway; L-homoserine from L-aspartate: step 1/3.</text>
</comment>
<keyword evidence="12" id="KW-0791">Threonine biosynthesis</keyword>
<dbReference type="GO" id="GO:0009088">
    <property type="term" value="P:threonine biosynthetic process"/>
    <property type="evidence" value="ECO:0007669"/>
    <property type="project" value="UniProtKB-UniRule"/>
</dbReference>
<dbReference type="EC" id="2.7.2.4" evidence="28"/>
<reference evidence="32 33" key="1">
    <citation type="submission" date="2018-12" db="EMBL/GenBank/DDBJ databases">
        <authorList>
            <person name="Chong R.A."/>
        </authorList>
    </citation>
    <scope>NUCLEOTIDE SEQUENCE [LARGE SCALE GENOMIC DNA]</scope>
    <source>
        <strain evidence="32 33">Tca</strain>
    </source>
</reference>